<reference evidence="1 2" key="1">
    <citation type="journal article" date="2024" name="Front. Microbiol.">
        <title>Novel thermophilic genera Geochorda gen. nov. and Carboxydochorda gen. nov. from the deep terrestrial subsurface reveal the ecophysiological diversity in the class Limnochordia.</title>
        <authorList>
            <person name="Karnachuk O.V."/>
            <person name="Lukina A.P."/>
            <person name="Avakyan M.R."/>
            <person name="Kadnikov V.V."/>
            <person name="Begmatov S."/>
            <person name="Beletsky A.V."/>
            <person name="Vlasova K.G."/>
            <person name="Novikov A.A."/>
            <person name="Shcherbakova V.A."/>
            <person name="Mardanov A.V."/>
            <person name="Ravin N.V."/>
        </authorList>
    </citation>
    <scope>NUCLEOTIDE SEQUENCE [LARGE SCALE GENOMIC DNA]</scope>
    <source>
        <strain evidence="1 2">L945</strain>
    </source>
</reference>
<keyword evidence="2" id="KW-1185">Reference proteome</keyword>
<protein>
    <submittedName>
        <fullName evidence="1">Uncharacterized protein</fullName>
    </submittedName>
</protein>
<evidence type="ECO:0000313" key="2">
    <source>
        <dbReference type="Proteomes" id="UP001332192"/>
    </source>
</evidence>
<proteinExistence type="predicted"/>
<sequence length="61" mass="6956">MADGLEEAARRHIERLARARQEGSDDLKDALAGAIERVTMMFPQTGHFLMEFLQNACPWPR</sequence>
<dbReference type="EMBL" id="CP141615">
    <property type="protein sequence ID" value="WRP18815.1"/>
    <property type="molecule type" value="Genomic_DNA"/>
</dbReference>
<dbReference type="RefSeq" id="WP_324718086.1">
    <property type="nucleotide sequence ID" value="NZ_CP141615.1"/>
</dbReference>
<dbReference type="Proteomes" id="UP001332192">
    <property type="component" value="Chromosome"/>
</dbReference>
<accession>A0ABZ1C1T2</accession>
<name>A0ABZ1C1T2_9FIRM</name>
<organism evidence="1 2">
    <name type="scientific">Carboxydichorda subterranea</name>
    <dbReference type="NCBI Taxonomy" id="3109565"/>
    <lineage>
        <taxon>Bacteria</taxon>
        <taxon>Bacillati</taxon>
        <taxon>Bacillota</taxon>
        <taxon>Limnochordia</taxon>
        <taxon>Limnochordales</taxon>
        <taxon>Geochordaceae</taxon>
        <taxon>Carboxydichorda</taxon>
    </lineage>
</organism>
<evidence type="ECO:0000313" key="1">
    <source>
        <dbReference type="EMBL" id="WRP18815.1"/>
    </source>
</evidence>
<gene>
    <name evidence="1" type="ORF">U7230_07435</name>
</gene>